<dbReference type="GO" id="GO:0006265">
    <property type="term" value="P:DNA topological change"/>
    <property type="evidence" value="ECO:0007669"/>
    <property type="project" value="InterPro"/>
</dbReference>
<keyword evidence="4" id="KW-0799">Topoisomerase</keyword>
<name>A0A918CCX1_AGRME</name>
<dbReference type="GO" id="GO:0003917">
    <property type="term" value="F:DNA topoisomerase type I (single strand cut, ATP-independent) activity"/>
    <property type="evidence" value="ECO:0007669"/>
    <property type="project" value="UniProtKB-EC"/>
</dbReference>
<evidence type="ECO:0000256" key="3">
    <source>
        <dbReference type="ARBA" id="ARBA00012891"/>
    </source>
</evidence>
<dbReference type="InterPro" id="IPR013500">
    <property type="entry name" value="TopoI_cat_euk"/>
</dbReference>
<dbReference type="SUPFAM" id="SSF55869">
    <property type="entry name" value="DNA topoisomerase I domain"/>
    <property type="match status" value="1"/>
</dbReference>
<dbReference type="PRINTS" id="PR00416">
    <property type="entry name" value="EUTPISMRASEI"/>
</dbReference>
<dbReference type="InterPro" id="IPR011010">
    <property type="entry name" value="DNA_brk_join_enz"/>
</dbReference>
<protein>
    <recommendedName>
        <fullName evidence="3">DNA topoisomerase</fullName>
        <ecNumber evidence="3">5.6.2.1</ecNumber>
    </recommendedName>
</protein>
<keyword evidence="11" id="KW-1185">Reference proteome</keyword>
<dbReference type="Proteomes" id="UP000610303">
    <property type="component" value="Unassembled WGS sequence"/>
</dbReference>
<dbReference type="InterPro" id="IPR049331">
    <property type="entry name" value="Top1B_N_bact"/>
</dbReference>
<comment type="caution">
    <text evidence="10">The sequence shown here is derived from an EMBL/GenBank/DDBJ whole genome shotgun (WGS) entry which is preliminary data.</text>
</comment>
<evidence type="ECO:0000256" key="7">
    <source>
        <dbReference type="SAM" id="MobiDB-lite"/>
    </source>
</evidence>
<dbReference type="InterPro" id="IPR014711">
    <property type="entry name" value="TopoI_cat_a-hlx-sub_euk"/>
</dbReference>
<organism evidence="10 11">
    <name type="scientific">Agromyces mediolanus</name>
    <name type="common">Corynebacterium mediolanum</name>
    <dbReference type="NCBI Taxonomy" id="41986"/>
    <lineage>
        <taxon>Bacteria</taxon>
        <taxon>Bacillati</taxon>
        <taxon>Actinomycetota</taxon>
        <taxon>Actinomycetes</taxon>
        <taxon>Micrococcales</taxon>
        <taxon>Microbacteriaceae</taxon>
        <taxon>Agromyces</taxon>
    </lineage>
</organism>
<sequence>MPRLRRVQPYTSPGYQRRRRGSGFEYRHADGGLAGRAERRRIEELAIPPAWTEVWIAEAPNAHILAVGVDAAGRRQYRYHPAWRERQDAEKFERMTELARVLPDARRSVRRQLAAEGRGRARALAAAFRTLDLGALRVGGEEYLLAARTRGLTTLLMRNASVEGELVRLRFRAKGGALHRIELADAGLVGFVESGADARPSSRLFSWRAEAAARAGLRAVTASEVNDDIRERTGGDFTAKDFRTLRGTLAAAEHLAAERPLATKRARSAAVRGAYVAASEVLHNTPTIAKSSYVDPRVVRAYESGFVLETSRRPEAALVALLEEERVDEAG</sequence>
<keyword evidence="6" id="KW-0413">Isomerase</keyword>
<dbReference type="AlphaFoldDB" id="A0A918CCX1"/>
<dbReference type="Gene3D" id="3.90.15.10">
    <property type="entry name" value="Topoisomerase I, Chain A, domain 3"/>
    <property type="match status" value="1"/>
</dbReference>
<evidence type="ECO:0000313" key="10">
    <source>
        <dbReference type="EMBL" id="GGR17899.1"/>
    </source>
</evidence>
<dbReference type="Pfam" id="PF01028">
    <property type="entry name" value="Topoisom_I"/>
    <property type="match status" value="1"/>
</dbReference>
<dbReference type="SUPFAM" id="SSF56349">
    <property type="entry name" value="DNA breaking-rejoining enzymes"/>
    <property type="match status" value="1"/>
</dbReference>
<evidence type="ECO:0000256" key="6">
    <source>
        <dbReference type="ARBA" id="ARBA00023235"/>
    </source>
</evidence>
<evidence type="ECO:0000256" key="2">
    <source>
        <dbReference type="ARBA" id="ARBA00006645"/>
    </source>
</evidence>
<reference evidence="10" key="1">
    <citation type="journal article" date="2014" name="Int. J. Syst. Evol. Microbiol.">
        <title>Complete genome sequence of Corynebacterium casei LMG S-19264T (=DSM 44701T), isolated from a smear-ripened cheese.</title>
        <authorList>
            <consortium name="US DOE Joint Genome Institute (JGI-PGF)"/>
            <person name="Walter F."/>
            <person name="Albersmeier A."/>
            <person name="Kalinowski J."/>
            <person name="Ruckert C."/>
        </authorList>
    </citation>
    <scope>NUCLEOTIDE SEQUENCE</scope>
    <source>
        <strain evidence="10">JCM 3346</strain>
    </source>
</reference>
<comment type="catalytic activity">
    <reaction evidence="1">
        <text>ATP-independent breakage of single-stranded DNA, followed by passage and rejoining.</text>
        <dbReference type="EC" id="5.6.2.1"/>
    </reaction>
</comment>
<gene>
    <name evidence="10" type="primary">topA</name>
    <name evidence="10" type="ORF">GCM10010196_08690</name>
</gene>
<dbReference type="Gene3D" id="3.30.66.10">
    <property type="entry name" value="DNA topoisomerase I domain"/>
    <property type="match status" value="1"/>
</dbReference>
<dbReference type="InterPro" id="IPR035447">
    <property type="entry name" value="DNA_topo_I_N_sf"/>
</dbReference>
<dbReference type="Pfam" id="PF21338">
    <property type="entry name" value="Top1B_N_bact"/>
    <property type="match status" value="1"/>
</dbReference>
<dbReference type="PROSITE" id="PS52038">
    <property type="entry name" value="TOPO_IB_2"/>
    <property type="match status" value="1"/>
</dbReference>
<evidence type="ECO:0000256" key="5">
    <source>
        <dbReference type="ARBA" id="ARBA00023125"/>
    </source>
</evidence>
<reference evidence="10" key="2">
    <citation type="submission" date="2020-09" db="EMBL/GenBank/DDBJ databases">
        <authorList>
            <person name="Sun Q."/>
            <person name="Ohkuma M."/>
        </authorList>
    </citation>
    <scope>NUCLEOTIDE SEQUENCE</scope>
    <source>
        <strain evidence="10">JCM 3346</strain>
    </source>
</reference>
<feature type="domain" description="DNA topoisomerase I catalytic core eukaryotic-type" evidence="8">
    <location>
        <begin position="83"/>
        <end position="291"/>
    </location>
</feature>
<dbReference type="RefSeq" id="WP_189084047.1">
    <property type="nucleotide sequence ID" value="NZ_BMRJ01000001.1"/>
</dbReference>
<dbReference type="EMBL" id="BMRJ01000001">
    <property type="protein sequence ID" value="GGR17899.1"/>
    <property type="molecule type" value="Genomic_DNA"/>
</dbReference>
<feature type="domain" description="DNA topoisomerase IB N-terminal" evidence="9">
    <location>
        <begin position="23"/>
        <end position="70"/>
    </location>
</feature>
<dbReference type="EC" id="5.6.2.1" evidence="3"/>
<evidence type="ECO:0000256" key="4">
    <source>
        <dbReference type="ARBA" id="ARBA00023029"/>
    </source>
</evidence>
<proteinExistence type="inferred from homology"/>
<evidence type="ECO:0000256" key="1">
    <source>
        <dbReference type="ARBA" id="ARBA00000213"/>
    </source>
</evidence>
<evidence type="ECO:0000259" key="8">
    <source>
        <dbReference type="Pfam" id="PF01028"/>
    </source>
</evidence>
<comment type="similarity">
    <text evidence="2">Belongs to the type IB topoisomerase family.</text>
</comment>
<feature type="region of interest" description="Disordered" evidence="7">
    <location>
        <begin position="1"/>
        <end position="22"/>
    </location>
</feature>
<evidence type="ECO:0000313" key="11">
    <source>
        <dbReference type="Proteomes" id="UP000610303"/>
    </source>
</evidence>
<keyword evidence="5" id="KW-0238">DNA-binding</keyword>
<accession>A0A918CCX1</accession>
<dbReference type="Gene3D" id="1.10.132.120">
    <property type="match status" value="1"/>
</dbReference>
<dbReference type="GO" id="GO:0003677">
    <property type="term" value="F:DNA binding"/>
    <property type="evidence" value="ECO:0007669"/>
    <property type="project" value="UniProtKB-KW"/>
</dbReference>
<dbReference type="InterPro" id="IPR001631">
    <property type="entry name" value="TopoI"/>
</dbReference>
<evidence type="ECO:0000259" key="9">
    <source>
        <dbReference type="Pfam" id="PF21338"/>
    </source>
</evidence>